<feature type="disulfide bond" evidence="11">
    <location>
        <begin position="44"/>
        <end position="121"/>
    </location>
</feature>
<comment type="subcellular location">
    <subcellularLocation>
        <location evidence="1 12">Secreted</location>
    </subcellularLocation>
</comment>
<dbReference type="InterPro" id="IPR043579">
    <property type="entry name" value="CUTINASE_2"/>
</dbReference>
<evidence type="ECO:0000256" key="7">
    <source>
        <dbReference type="ARBA" id="ARBA00022801"/>
    </source>
</evidence>
<comment type="function">
    <text evidence="12">Catalyzes the hydrolysis of complex carboxylic polyesters found in the cell wall of plants. Degrades cutin, a macromolecule that forms the structure of the plant cuticle.</text>
</comment>
<protein>
    <recommendedName>
        <fullName evidence="3 12">Cutinase</fullName>
        <ecNumber evidence="3 12">3.1.1.74</ecNumber>
    </recommendedName>
</protein>
<gene>
    <name evidence="14" type="ORF">PgNI_02178</name>
</gene>
<dbReference type="InterPro" id="IPR043580">
    <property type="entry name" value="CUTINASE_1"/>
</dbReference>
<evidence type="ECO:0000256" key="3">
    <source>
        <dbReference type="ARBA" id="ARBA00013095"/>
    </source>
</evidence>
<keyword evidence="8 11" id="KW-1015">Disulfide bond</keyword>
<dbReference type="SUPFAM" id="SSF53474">
    <property type="entry name" value="alpha/beta-Hydrolases"/>
    <property type="match status" value="1"/>
</dbReference>
<evidence type="ECO:0000256" key="11">
    <source>
        <dbReference type="PIRSR" id="PIRSR611150-2"/>
    </source>
</evidence>
<dbReference type="KEGG" id="pgri:PgNI_02178"/>
<dbReference type="EC" id="3.1.1.74" evidence="3 12"/>
<dbReference type="Proteomes" id="UP000515153">
    <property type="component" value="Unplaced"/>
</dbReference>
<dbReference type="GO" id="GO:0016052">
    <property type="term" value="P:carbohydrate catabolic process"/>
    <property type="evidence" value="ECO:0007669"/>
    <property type="project" value="TreeGrafter"/>
</dbReference>
<keyword evidence="7 12" id="KW-0378">Hydrolase</keyword>
<organism evidence="13 14">
    <name type="scientific">Pyricularia grisea</name>
    <name type="common">Crabgrass-specific blast fungus</name>
    <name type="synonym">Magnaporthe grisea</name>
    <dbReference type="NCBI Taxonomy" id="148305"/>
    <lineage>
        <taxon>Eukaryota</taxon>
        <taxon>Fungi</taxon>
        <taxon>Dikarya</taxon>
        <taxon>Ascomycota</taxon>
        <taxon>Pezizomycotina</taxon>
        <taxon>Sordariomycetes</taxon>
        <taxon>Sordariomycetidae</taxon>
        <taxon>Magnaporthales</taxon>
        <taxon>Pyriculariaceae</taxon>
        <taxon>Pyricularia</taxon>
    </lineage>
</organism>
<evidence type="ECO:0000256" key="4">
    <source>
        <dbReference type="ARBA" id="ARBA00022487"/>
    </source>
</evidence>
<reference evidence="14" key="1">
    <citation type="journal article" date="2019" name="Mol. Biol. Evol.">
        <title>Blast fungal genomes show frequent chromosomal changes, gene gains and losses, and effector gene turnover.</title>
        <authorList>
            <person name="Gomez Luciano L.B."/>
            <person name="Jason Tsai I."/>
            <person name="Chuma I."/>
            <person name="Tosa Y."/>
            <person name="Chen Y.H."/>
            <person name="Li J.Y."/>
            <person name="Li M.Y."/>
            <person name="Jade Lu M.Y."/>
            <person name="Nakayashiki H."/>
            <person name="Li W.H."/>
        </authorList>
    </citation>
    <scope>NUCLEOTIDE SEQUENCE</scope>
    <source>
        <strain evidence="14">NI907</strain>
    </source>
</reference>
<name>A0A6P8BIR1_PYRGI</name>
<evidence type="ECO:0000313" key="13">
    <source>
        <dbReference type="Proteomes" id="UP000515153"/>
    </source>
</evidence>
<dbReference type="InterPro" id="IPR029058">
    <property type="entry name" value="AB_hydrolase_fold"/>
</dbReference>
<keyword evidence="6 12" id="KW-0732">Signal</keyword>
<feature type="active site" description="Proton donor/acceptor" evidence="10">
    <location>
        <position position="197"/>
    </location>
</feature>
<keyword evidence="5 12" id="KW-0964">Secreted</keyword>
<dbReference type="GeneID" id="41957157"/>
<dbReference type="Pfam" id="PF01083">
    <property type="entry name" value="Cutinase"/>
    <property type="match status" value="1"/>
</dbReference>
<evidence type="ECO:0000256" key="9">
    <source>
        <dbReference type="ARBA" id="ARBA00034045"/>
    </source>
</evidence>
<evidence type="ECO:0000256" key="2">
    <source>
        <dbReference type="ARBA" id="ARBA00007534"/>
    </source>
</evidence>
<dbReference type="PRINTS" id="PR00129">
    <property type="entry name" value="CUTINASE"/>
</dbReference>
<evidence type="ECO:0000256" key="6">
    <source>
        <dbReference type="ARBA" id="ARBA00022729"/>
    </source>
</evidence>
<feature type="active site" description="Nucleophile" evidence="10">
    <location>
        <position position="132"/>
    </location>
</feature>
<feature type="signal peptide" evidence="12">
    <location>
        <begin position="1"/>
        <end position="19"/>
    </location>
</feature>
<evidence type="ECO:0000256" key="8">
    <source>
        <dbReference type="ARBA" id="ARBA00023157"/>
    </source>
</evidence>
<feature type="active site" evidence="10">
    <location>
        <position position="184"/>
    </location>
</feature>
<dbReference type="SMART" id="SM01110">
    <property type="entry name" value="Cutinase"/>
    <property type="match status" value="1"/>
</dbReference>
<keyword evidence="4 12" id="KW-0719">Serine esterase</keyword>
<dbReference type="GO" id="GO:0005576">
    <property type="term" value="C:extracellular region"/>
    <property type="evidence" value="ECO:0007669"/>
    <property type="project" value="UniProtKB-SubCell"/>
</dbReference>
<evidence type="ECO:0000313" key="14">
    <source>
        <dbReference type="RefSeq" id="XP_030987080.1"/>
    </source>
</evidence>
<dbReference type="GO" id="GO:0050525">
    <property type="term" value="F:cutinase activity"/>
    <property type="evidence" value="ECO:0007669"/>
    <property type="project" value="UniProtKB-UniRule"/>
</dbReference>
<sequence>MKFSVTLATLAAIVSMVVAAPARTLEARQYGGNTYNQLTDGTPCRDITVIYARGTTQDGNVGDPAAVGPLIFNALAGIVGTDRLAVQGVTYAANILGFLLGGDPNGVKVMKNLTETAATKCPNTKIVLSGYSQGAQVVHKTAGVLSADVASKITAVLTLGDPYQKRTLANIPASKWRVICHEGDNICAGGIIVNDPHKNYQLDAQDAASWIASMVA</sequence>
<proteinExistence type="inferred from homology"/>
<feature type="chain" id="PRO_5028516763" description="Cutinase" evidence="12">
    <location>
        <begin position="20"/>
        <end position="216"/>
    </location>
</feature>
<feature type="disulfide bond" evidence="11">
    <location>
        <begin position="180"/>
        <end position="187"/>
    </location>
</feature>
<comment type="catalytic activity">
    <reaction evidence="9 12">
        <text>cutin + H2O = cutin monomers.</text>
        <dbReference type="EC" id="3.1.1.74"/>
    </reaction>
</comment>
<keyword evidence="13" id="KW-1185">Reference proteome</keyword>
<evidence type="ECO:0000256" key="10">
    <source>
        <dbReference type="PIRSR" id="PIRSR611150-1"/>
    </source>
</evidence>
<dbReference type="InterPro" id="IPR000675">
    <property type="entry name" value="Cutinase/axe"/>
</dbReference>
<dbReference type="Gene3D" id="3.40.50.1820">
    <property type="entry name" value="alpha/beta hydrolase"/>
    <property type="match status" value="1"/>
</dbReference>
<dbReference type="PANTHER" id="PTHR48250">
    <property type="entry name" value="CUTINASE 2-RELATED"/>
    <property type="match status" value="1"/>
</dbReference>
<reference evidence="14" key="3">
    <citation type="submission" date="2025-08" db="UniProtKB">
        <authorList>
            <consortium name="RefSeq"/>
        </authorList>
    </citation>
    <scope>IDENTIFICATION</scope>
    <source>
        <strain evidence="14">NI907</strain>
    </source>
</reference>
<reference evidence="14" key="2">
    <citation type="submission" date="2019-10" db="EMBL/GenBank/DDBJ databases">
        <authorList>
            <consortium name="NCBI Genome Project"/>
        </authorList>
    </citation>
    <scope>NUCLEOTIDE SEQUENCE</scope>
    <source>
        <strain evidence="14">NI907</strain>
    </source>
</reference>
<dbReference type="PANTHER" id="PTHR48250:SF2">
    <property type="entry name" value="CUTINASE"/>
    <property type="match status" value="1"/>
</dbReference>
<dbReference type="InterPro" id="IPR011150">
    <property type="entry name" value="Cutinase_monf"/>
</dbReference>
<evidence type="ECO:0000256" key="1">
    <source>
        <dbReference type="ARBA" id="ARBA00004613"/>
    </source>
</evidence>
<evidence type="ECO:0000256" key="5">
    <source>
        <dbReference type="ARBA" id="ARBA00022525"/>
    </source>
</evidence>
<evidence type="ECO:0000256" key="12">
    <source>
        <dbReference type="RuleBase" id="RU361263"/>
    </source>
</evidence>
<dbReference type="RefSeq" id="XP_030987080.1">
    <property type="nucleotide sequence ID" value="XM_031122245.1"/>
</dbReference>
<comment type="similarity">
    <text evidence="2 12">Belongs to the cutinase family.</text>
</comment>
<dbReference type="AlphaFoldDB" id="A0A6P8BIR1"/>
<accession>A0A6P8BIR1</accession>
<dbReference type="PROSITE" id="PS00931">
    <property type="entry name" value="CUTINASE_2"/>
    <property type="match status" value="1"/>
</dbReference>
<dbReference type="PROSITE" id="PS00155">
    <property type="entry name" value="CUTINASE_1"/>
    <property type="match status" value="1"/>
</dbReference>